<protein>
    <recommendedName>
        <fullName evidence="4">LPS export ABC transporter periplasmic protein LptC</fullName>
    </recommendedName>
</protein>
<evidence type="ECO:0000313" key="2">
    <source>
        <dbReference type="EMBL" id="EQB40327.1"/>
    </source>
</evidence>
<dbReference type="Pfam" id="PF06835">
    <property type="entry name" value="LptC"/>
    <property type="match status" value="1"/>
</dbReference>
<dbReference type="Gene3D" id="2.60.450.10">
    <property type="entry name" value="Lipopolysaccharide (LPS) transport protein A like domain"/>
    <property type="match status" value="1"/>
</dbReference>
<comment type="caution">
    <text evidence="2">The sequence shown here is derived from an EMBL/GenBank/DDBJ whole genome shotgun (WGS) entry which is preliminary data.</text>
</comment>
<dbReference type="AlphaFoldDB" id="T0JTN4"/>
<dbReference type="STRING" id="1172190.M947_00595"/>
<dbReference type="InterPro" id="IPR026265">
    <property type="entry name" value="LptC"/>
</dbReference>
<keyword evidence="3" id="KW-1185">Reference proteome</keyword>
<dbReference type="Proteomes" id="UP000015520">
    <property type="component" value="Unassembled WGS sequence"/>
</dbReference>
<sequence>MNINAFFVFIAIGLLMIYIGFKPQYVAEQNFVDVPLFELDSFVLHELNQDKLITIMKGSKTTRYSNRYNVTNISYTDNSKELLANIRADNGLYRDKEEIIDLVGNVIYNREDGLVFESQEAIYNKKIAIAKTQKDYIMYRDKNRVIGTSLVYDNANRKIKSKNVVAKYQIKER</sequence>
<dbReference type="NCBIfam" id="TIGR04409">
    <property type="entry name" value="LptC_YrbK"/>
    <property type="match status" value="1"/>
</dbReference>
<evidence type="ECO:0008006" key="4">
    <source>
        <dbReference type="Google" id="ProtNLM"/>
    </source>
</evidence>
<dbReference type="GO" id="GO:0015221">
    <property type="term" value="F:lipopolysaccharide transmembrane transporter activity"/>
    <property type="evidence" value="ECO:0007669"/>
    <property type="project" value="InterPro"/>
</dbReference>
<dbReference type="eggNOG" id="ENOG5030RAU">
    <property type="taxonomic scope" value="Bacteria"/>
</dbReference>
<dbReference type="OrthoDB" id="5334785at2"/>
<feature type="transmembrane region" description="Helical" evidence="1">
    <location>
        <begin position="6"/>
        <end position="21"/>
    </location>
</feature>
<dbReference type="InterPro" id="IPR010664">
    <property type="entry name" value="LipoPS_assembly_LptC-rel"/>
</dbReference>
<accession>T0JTN4</accession>
<evidence type="ECO:0000313" key="3">
    <source>
        <dbReference type="Proteomes" id="UP000015520"/>
    </source>
</evidence>
<keyword evidence="1" id="KW-1133">Transmembrane helix</keyword>
<keyword evidence="1" id="KW-0472">Membrane</keyword>
<keyword evidence="1" id="KW-0812">Transmembrane</keyword>
<dbReference type="GO" id="GO:0005886">
    <property type="term" value="C:plasma membrane"/>
    <property type="evidence" value="ECO:0007669"/>
    <property type="project" value="InterPro"/>
</dbReference>
<dbReference type="RefSeq" id="WP_021286404.1">
    <property type="nucleotide sequence ID" value="NZ_AUPZ01000002.1"/>
</dbReference>
<organism evidence="2 3">
    <name type="scientific">Sulfurimonas hongkongensis</name>
    <dbReference type="NCBI Taxonomy" id="1172190"/>
    <lineage>
        <taxon>Bacteria</taxon>
        <taxon>Pseudomonadati</taxon>
        <taxon>Campylobacterota</taxon>
        <taxon>Epsilonproteobacteria</taxon>
        <taxon>Campylobacterales</taxon>
        <taxon>Sulfurimonadaceae</taxon>
        <taxon>Sulfurimonas</taxon>
    </lineage>
</organism>
<reference evidence="2 3" key="1">
    <citation type="submission" date="2013-07" db="EMBL/GenBank/DDBJ databases">
        <title>Sulfurimonas hongkongensis AST-10 Genome Sequencing.</title>
        <authorList>
            <person name="Cai L."/>
            <person name="Zhang T."/>
        </authorList>
    </citation>
    <scope>NUCLEOTIDE SEQUENCE [LARGE SCALE GENOMIC DNA]</scope>
    <source>
        <strain evidence="2 3">AST-10</strain>
    </source>
</reference>
<dbReference type="EMBL" id="AUPZ01000002">
    <property type="protein sequence ID" value="EQB40327.1"/>
    <property type="molecule type" value="Genomic_DNA"/>
</dbReference>
<dbReference type="PATRIC" id="fig|1172190.3.peg.115"/>
<name>T0JTN4_9BACT</name>
<evidence type="ECO:0000256" key="1">
    <source>
        <dbReference type="SAM" id="Phobius"/>
    </source>
</evidence>
<proteinExistence type="predicted"/>
<gene>
    <name evidence="2" type="ORF">M947_00595</name>
</gene>